<name>A0ABQ6KRV0_ASPOZ</name>
<dbReference type="Proteomes" id="UP001165189">
    <property type="component" value="Unassembled WGS sequence"/>
</dbReference>
<accession>A0ABQ6KRV0</accession>
<keyword evidence="3" id="KW-1185">Reference proteome</keyword>
<feature type="region of interest" description="Disordered" evidence="1">
    <location>
        <begin position="105"/>
        <end position="131"/>
    </location>
</feature>
<protein>
    <submittedName>
        <fullName evidence="2">Unnamed protein product</fullName>
    </submittedName>
</protein>
<reference evidence="2" key="1">
    <citation type="submission" date="2023-04" db="EMBL/GenBank/DDBJ databases">
        <title>Aspergillus oryzae var. brunneus NBRC 4377.</title>
        <authorList>
            <person name="Ichikawa N."/>
            <person name="Sato H."/>
            <person name="Tonouchi N."/>
        </authorList>
    </citation>
    <scope>NUCLEOTIDE SEQUENCE</scope>
    <source>
        <strain evidence="2">NBRC 4377</strain>
    </source>
</reference>
<sequence length="131" mass="14750">MRNTPIWKLGSTQPSAANMPTGSNLYSLEKSDILEFSHQQANHIYSLSFRSRGNISAWQPQWELGIHFPIGNSAASGPEQVSVRFRMVESQKSNNWKEETIIHTVGDRDSPYSSCRKPSATPPSFNARKKE</sequence>
<evidence type="ECO:0000313" key="3">
    <source>
        <dbReference type="Proteomes" id="UP001165189"/>
    </source>
</evidence>
<organism evidence="2 3">
    <name type="scientific">Aspergillus oryzae var. brunneus</name>
    <dbReference type="NCBI Taxonomy" id="332754"/>
    <lineage>
        <taxon>Eukaryota</taxon>
        <taxon>Fungi</taxon>
        <taxon>Dikarya</taxon>
        <taxon>Ascomycota</taxon>
        <taxon>Pezizomycotina</taxon>
        <taxon>Eurotiomycetes</taxon>
        <taxon>Eurotiomycetidae</taxon>
        <taxon>Eurotiales</taxon>
        <taxon>Aspergillaceae</taxon>
        <taxon>Aspergillus</taxon>
        <taxon>Aspergillus subgen. Circumdati</taxon>
    </lineage>
</organism>
<comment type="caution">
    <text evidence="2">The sequence shown here is derived from an EMBL/GenBank/DDBJ whole genome shotgun (WGS) entry which is preliminary data.</text>
</comment>
<dbReference type="EMBL" id="BSYB01000019">
    <property type="protein sequence ID" value="GMG46594.1"/>
    <property type="molecule type" value="Genomic_DNA"/>
</dbReference>
<gene>
    <name evidence="2" type="ORF">Aory05_000540500</name>
</gene>
<proteinExistence type="predicted"/>
<evidence type="ECO:0000313" key="2">
    <source>
        <dbReference type="EMBL" id="GMG46594.1"/>
    </source>
</evidence>
<evidence type="ECO:0000256" key="1">
    <source>
        <dbReference type="SAM" id="MobiDB-lite"/>
    </source>
</evidence>